<dbReference type="PANTHER" id="PTHR43441">
    <property type="entry name" value="RIBOSOMAL-PROTEIN-SERINE ACETYLTRANSFERASE"/>
    <property type="match status" value="1"/>
</dbReference>
<evidence type="ECO:0000313" key="2">
    <source>
        <dbReference type="EMBL" id="KGA13197.1"/>
    </source>
</evidence>
<comment type="caution">
    <text evidence="2">The sequence shown here is derived from an EMBL/GenBank/DDBJ whole genome shotgun (WGS) entry which is preliminary data.</text>
</comment>
<dbReference type="EMBL" id="JNSK01000179">
    <property type="protein sequence ID" value="KGA13197.1"/>
    <property type="molecule type" value="Genomic_DNA"/>
</dbReference>
<name>A0A094PQ26_9ZZZZ</name>
<sequence length="197" mass="22471">MIWWPSEVPTITNGQFTLRPLSEADIEAIFQSCQDPLIPLFTTIPGNYTRELAEGFVRIKTPQLFEERKAIHWIFTVNKEVSPEAHKVNGETFIGPFSIHAIEENNHVGEVGYWLNKDVRGHAFASIAMRMITEYAFETFGFRRLSAIVDHDNEASKKTLLNTGYAHEGLMKNRVTRIDGNQIDMDLFAATPTSWNK</sequence>
<accession>A0A094PQ26</accession>
<evidence type="ECO:0000259" key="1">
    <source>
        <dbReference type="PROSITE" id="PS51186"/>
    </source>
</evidence>
<dbReference type="AlphaFoldDB" id="A0A094PQ26"/>
<reference evidence="2" key="1">
    <citation type="submission" date="2014-05" db="EMBL/GenBank/DDBJ databases">
        <title>Key roles for freshwater Actinobacteria revealed by deep metagenomic sequencing.</title>
        <authorList>
            <person name="Ghai R."/>
            <person name="Mizuno C.M."/>
            <person name="Picazo A."/>
            <person name="Camacho A."/>
            <person name="Rodriguez-Valera F."/>
        </authorList>
    </citation>
    <scope>NUCLEOTIDE SEQUENCE</scope>
</reference>
<feature type="domain" description="N-acetyltransferase" evidence="1">
    <location>
        <begin position="16"/>
        <end position="190"/>
    </location>
</feature>
<dbReference type="GO" id="GO:1990189">
    <property type="term" value="F:protein N-terminal-serine acetyltransferase activity"/>
    <property type="evidence" value="ECO:0007669"/>
    <property type="project" value="TreeGrafter"/>
</dbReference>
<dbReference type="PANTHER" id="PTHR43441:SF10">
    <property type="entry name" value="ACETYLTRANSFERASE"/>
    <property type="match status" value="1"/>
</dbReference>
<dbReference type="InterPro" id="IPR051908">
    <property type="entry name" value="Ribosomal_N-acetyltransferase"/>
</dbReference>
<dbReference type="GO" id="GO:0005737">
    <property type="term" value="C:cytoplasm"/>
    <property type="evidence" value="ECO:0007669"/>
    <property type="project" value="TreeGrafter"/>
</dbReference>
<organism evidence="2">
    <name type="scientific">freshwater metagenome</name>
    <dbReference type="NCBI Taxonomy" id="449393"/>
    <lineage>
        <taxon>unclassified sequences</taxon>
        <taxon>metagenomes</taxon>
        <taxon>ecological metagenomes</taxon>
    </lineage>
</organism>
<proteinExistence type="predicted"/>
<gene>
    <name evidence="2" type="ORF">GM50_22920</name>
</gene>
<dbReference type="Pfam" id="PF13302">
    <property type="entry name" value="Acetyltransf_3"/>
    <property type="match status" value="1"/>
</dbReference>
<dbReference type="Gene3D" id="3.40.630.30">
    <property type="match status" value="1"/>
</dbReference>
<dbReference type="InterPro" id="IPR000182">
    <property type="entry name" value="GNAT_dom"/>
</dbReference>
<dbReference type="GO" id="GO:0008999">
    <property type="term" value="F:protein-N-terminal-alanine acetyltransferase activity"/>
    <property type="evidence" value="ECO:0007669"/>
    <property type="project" value="TreeGrafter"/>
</dbReference>
<dbReference type="InterPro" id="IPR016181">
    <property type="entry name" value="Acyl_CoA_acyltransferase"/>
</dbReference>
<dbReference type="SUPFAM" id="SSF55729">
    <property type="entry name" value="Acyl-CoA N-acyltransferases (Nat)"/>
    <property type="match status" value="1"/>
</dbReference>
<dbReference type="PROSITE" id="PS51186">
    <property type="entry name" value="GNAT"/>
    <property type="match status" value="1"/>
</dbReference>
<protein>
    <recommendedName>
        <fullName evidence="1">N-acetyltransferase domain-containing protein</fullName>
    </recommendedName>
</protein>